<gene>
    <name evidence="1" type="ORF">TPSD3_01390</name>
</gene>
<keyword evidence="2" id="KW-1185">Reference proteome</keyword>
<reference evidence="1 2" key="1">
    <citation type="submission" date="2016-12" db="EMBL/GenBank/DDBJ databases">
        <title>Thioflexothrix psekupsii D3 genome sequencing and assembly.</title>
        <authorList>
            <person name="Fomenkov A."/>
            <person name="Vincze T."/>
            <person name="Grabovich M."/>
            <person name="Anton B.P."/>
            <person name="Dubinina G."/>
            <person name="Orlova M."/>
            <person name="Belousova E."/>
            <person name="Roberts R.J."/>
        </authorList>
    </citation>
    <scope>NUCLEOTIDE SEQUENCE [LARGE SCALE GENOMIC DNA]</scope>
    <source>
        <strain evidence="1">D3</strain>
    </source>
</reference>
<proteinExistence type="predicted"/>
<dbReference type="RefSeq" id="WP_086486804.1">
    <property type="nucleotide sequence ID" value="NZ_MSLT01000006.1"/>
</dbReference>
<protein>
    <submittedName>
        <fullName evidence="1">Uncharacterized protein</fullName>
    </submittedName>
</protein>
<dbReference type="Proteomes" id="UP000194798">
    <property type="component" value="Unassembled WGS sequence"/>
</dbReference>
<evidence type="ECO:0000313" key="1">
    <source>
        <dbReference type="EMBL" id="OUD15213.1"/>
    </source>
</evidence>
<accession>A0A251XA79</accession>
<dbReference type="EMBL" id="MSLT01000006">
    <property type="protein sequence ID" value="OUD15213.1"/>
    <property type="molecule type" value="Genomic_DNA"/>
</dbReference>
<dbReference type="Gene3D" id="3.40.190.10">
    <property type="entry name" value="Periplasmic binding protein-like II"/>
    <property type="match status" value="2"/>
</dbReference>
<sequence>MSFAHIGLFLVAIIFCQTSLLFAEEKPAAPLIFHTNHYPLLNNEEQTGFLDRLTQEILRRNGFTVDISFLPTERAFINLNQNLADGNVAKIAGLTQLYPNTRQVPGAMIEMDFVAFTLQPEPDVKNWQDLYRYRVGIVTGMKIIESNLKEHPNLTRVTLPLQLFQLLTADRVDYVVFTYWNGLSYAHRLQLQDRIHVASPPLTVQEMFLYVNHTREELVPKLADTLAEIKADGTYQRLFEELLLPLQKQFEHSEH</sequence>
<evidence type="ECO:0000313" key="2">
    <source>
        <dbReference type="Proteomes" id="UP000194798"/>
    </source>
</evidence>
<dbReference type="SUPFAM" id="SSF53850">
    <property type="entry name" value="Periplasmic binding protein-like II"/>
    <property type="match status" value="1"/>
</dbReference>
<organism evidence="1 2">
    <name type="scientific">Thioflexithrix psekupsensis</name>
    <dbReference type="NCBI Taxonomy" id="1570016"/>
    <lineage>
        <taxon>Bacteria</taxon>
        <taxon>Pseudomonadati</taxon>
        <taxon>Pseudomonadota</taxon>
        <taxon>Gammaproteobacteria</taxon>
        <taxon>Thiotrichales</taxon>
        <taxon>Thioflexithrix</taxon>
    </lineage>
</organism>
<comment type="caution">
    <text evidence="1">The sequence shown here is derived from an EMBL/GenBank/DDBJ whole genome shotgun (WGS) entry which is preliminary data.</text>
</comment>
<dbReference type="OrthoDB" id="6838256at2"/>
<name>A0A251XA79_9GAMM</name>
<dbReference type="AlphaFoldDB" id="A0A251XA79"/>